<feature type="compositionally biased region" description="Acidic residues" evidence="1">
    <location>
        <begin position="9"/>
        <end position="31"/>
    </location>
</feature>
<organism evidence="2 3">
    <name type="scientific">Jaapia argillacea MUCL 33604</name>
    <dbReference type="NCBI Taxonomy" id="933084"/>
    <lineage>
        <taxon>Eukaryota</taxon>
        <taxon>Fungi</taxon>
        <taxon>Dikarya</taxon>
        <taxon>Basidiomycota</taxon>
        <taxon>Agaricomycotina</taxon>
        <taxon>Agaricomycetes</taxon>
        <taxon>Agaricomycetidae</taxon>
        <taxon>Jaapiales</taxon>
        <taxon>Jaapiaceae</taxon>
        <taxon>Jaapia</taxon>
    </lineage>
</organism>
<evidence type="ECO:0000313" key="3">
    <source>
        <dbReference type="Proteomes" id="UP000027265"/>
    </source>
</evidence>
<feature type="region of interest" description="Disordered" evidence="1">
    <location>
        <begin position="90"/>
        <end position="189"/>
    </location>
</feature>
<evidence type="ECO:0000256" key="1">
    <source>
        <dbReference type="SAM" id="MobiDB-lite"/>
    </source>
</evidence>
<protein>
    <submittedName>
        <fullName evidence="2">Uncharacterized protein</fullName>
    </submittedName>
</protein>
<dbReference type="InParanoid" id="A0A067P4M7"/>
<feature type="compositionally biased region" description="Basic and acidic residues" evidence="1">
    <location>
        <begin position="133"/>
        <end position="149"/>
    </location>
</feature>
<evidence type="ECO:0000313" key="2">
    <source>
        <dbReference type="EMBL" id="KDQ49868.1"/>
    </source>
</evidence>
<keyword evidence="3" id="KW-1185">Reference proteome</keyword>
<feature type="region of interest" description="Disordered" evidence="1">
    <location>
        <begin position="1"/>
        <end position="31"/>
    </location>
</feature>
<accession>A0A067P4M7</accession>
<gene>
    <name evidence="2" type="ORF">JAAARDRAFT_51545</name>
</gene>
<reference evidence="3" key="1">
    <citation type="journal article" date="2014" name="Proc. Natl. Acad. Sci. U.S.A.">
        <title>Extensive sampling of basidiomycete genomes demonstrates inadequacy of the white-rot/brown-rot paradigm for wood decay fungi.</title>
        <authorList>
            <person name="Riley R."/>
            <person name="Salamov A.A."/>
            <person name="Brown D.W."/>
            <person name="Nagy L.G."/>
            <person name="Floudas D."/>
            <person name="Held B.W."/>
            <person name="Levasseur A."/>
            <person name="Lombard V."/>
            <person name="Morin E."/>
            <person name="Otillar R."/>
            <person name="Lindquist E.A."/>
            <person name="Sun H."/>
            <person name="LaButti K.M."/>
            <person name="Schmutz J."/>
            <person name="Jabbour D."/>
            <person name="Luo H."/>
            <person name="Baker S.E."/>
            <person name="Pisabarro A.G."/>
            <person name="Walton J.D."/>
            <person name="Blanchette R.A."/>
            <person name="Henrissat B."/>
            <person name="Martin F."/>
            <person name="Cullen D."/>
            <person name="Hibbett D.S."/>
            <person name="Grigoriev I.V."/>
        </authorList>
    </citation>
    <scope>NUCLEOTIDE SEQUENCE [LARGE SCALE GENOMIC DNA]</scope>
    <source>
        <strain evidence="3">MUCL 33604</strain>
    </source>
</reference>
<dbReference type="EMBL" id="KL197771">
    <property type="protein sequence ID" value="KDQ49868.1"/>
    <property type="molecule type" value="Genomic_DNA"/>
</dbReference>
<proteinExistence type="predicted"/>
<dbReference type="Proteomes" id="UP000027265">
    <property type="component" value="Unassembled WGS sequence"/>
</dbReference>
<dbReference type="HOGENOM" id="CLU_1434638_0_0_1"/>
<sequence>MPRTKDICDEADWDMPDLADPLDLEDSEDGDDDEIVVGVAGGLSEEGAVRWSEYVTKLMTGWHEGRGALAQSTPEDVSFTGPYGWPVWPTNLRDKDGEGSWVTEGDTMGETNEERDTGERNPFANFLKITQHHLGDKDGKGSEAKKRVGDNVGDSDQDIGGQDLKREEGPSMLDVEGYRHSRMSGMSER</sequence>
<dbReference type="AlphaFoldDB" id="A0A067P4M7"/>
<name>A0A067P4M7_9AGAM</name>